<feature type="domain" description="Beta-Casp" evidence="7">
    <location>
        <begin position="242"/>
        <end position="366"/>
    </location>
</feature>
<comment type="caution">
    <text evidence="8">The sequence shown here is derived from an EMBL/GenBank/DDBJ whole genome shotgun (WGS) entry which is preliminary data.</text>
</comment>
<dbReference type="GO" id="GO:0005847">
    <property type="term" value="C:mRNA cleavage and polyadenylation specificity factor complex"/>
    <property type="evidence" value="ECO:0007669"/>
    <property type="project" value="InterPro"/>
</dbReference>
<dbReference type="InterPro" id="IPR036866">
    <property type="entry name" value="RibonucZ/Hydroxyglut_hydro"/>
</dbReference>
<dbReference type="InterPro" id="IPR027075">
    <property type="entry name" value="CPSF2"/>
</dbReference>
<accession>A0A5J4Z843</accession>
<dbReference type="InterPro" id="IPR035639">
    <property type="entry name" value="CPSF2_MBL"/>
</dbReference>
<dbReference type="GO" id="GO:0003723">
    <property type="term" value="F:RNA binding"/>
    <property type="evidence" value="ECO:0007669"/>
    <property type="project" value="UniProtKB-KW"/>
</dbReference>
<dbReference type="InterPro" id="IPR025069">
    <property type="entry name" value="Cpsf2_C"/>
</dbReference>
<reference evidence="9" key="1">
    <citation type="journal article" date="2019" name="Nat. Commun.">
        <title>Expansion of phycobilisome linker gene families in mesophilic red algae.</title>
        <authorList>
            <person name="Lee J."/>
            <person name="Kim D."/>
            <person name="Bhattacharya D."/>
            <person name="Yoon H.S."/>
        </authorList>
    </citation>
    <scope>NUCLEOTIDE SEQUENCE [LARGE SCALE GENOMIC DNA]</scope>
    <source>
        <strain evidence="9">CCMP 1328</strain>
    </source>
</reference>
<dbReference type="SMART" id="SM00849">
    <property type="entry name" value="Lactamase_B"/>
    <property type="match status" value="1"/>
</dbReference>
<evidence type="ECO:0000256" key="3">
    <source>
        <dbReference type="ARBA" id="ARBA00023242"/>
    </source>
</evidence>
<feature type="region of interest" description="Disordered" evidence="5">
    <location>
        <begin position="426"/>
        <end position="480"/>
    </location>
</feature>
<dbReference type="GO" id="GO:0006398">
    <property type="term" value="P:mRNA 3'-end processing by stem-loop binding and cleavage"/>
    <property type="evidence" value="ECO:0007669"/>
    <property type="project" value="InterPro"/>
</dbReference>
<comment type="subcellular location">
    <subcellularLocation>
        <location evidence="1 4">Nucleus</location>
    </subcellularLocation>
</comment>
<dbReference type="InterPro" id="IPR022712">
    <property type="entry name" value="Beta_Casp"/>
</dbReference>
<dbReference type="PANTHER" id="PTHR45922">
    <property type="entry name" value="CLEAVAGE AND POLYADENYLATION SPECIFICITY FACTOR SUBUNIT 2"/>
    <property type="match status" value="1"/>
</dbReference>
<dbReference type="PANTHER" id="PTHR45922:SF1">
    <property type="entry name" value="CLEAVAGE AND POLYADENYLATION SPECIFICITY FACTOR SUBUNIT 2"/>
    <property type="match status" value="1"/>
</dbReference>
<protein>
    <recommendedName>
        <fullName evidence="4">Cleavage and polyadenylation specificity factor subunit 2</fullName>
    </recommendedName>
    <alternativeName>
        <fullName evidence="4">Cleavage and polyadenylation specificity factor 100 kDa subunit</fullName>
    </alternativeName>
</protein>
<organism evidence="8 9">
    <name type="scientific">Porphyridium purpureum</name>
    <name type="common">Red alga</name>
    <name type="synonym">Porphyridium cruentum</name>
    <dbReference type="NCBI Taxonomy" id="35688"/>
    <lineage>
        <taxon>Eukaryota</taxon>
        <taxon>Rhodophyta</taxon>
        <taxon>Bangiophyceae</taxon>
        <taxon>Porphyridiales</taxon>
        <taxon>Porphyridiaceae</taxon>
        <taxon>Porphyridium</taxon>
    </lineage>
</organism>
<keyword evidence="2 4" id="KW-0507">mRNA processing</keyword>
<feature type="region of interest" description="Disordered" evidence="5">
    <location>
        <begin position="377"/>
        <end position="397"/>
    </location>
</feature>
<feature type="domain" description="Metallo-beta-lactamase" evidence="6">
    <location>
        <begin position="18"/>
        <end position="223"/>
    </location>
</feature>
<evidence type="ECO:0000313" key="9">
    <source>
        <dbReference type="Proteomes" id="UP000324585"/>
    </source>
</evidence>
<sequence>MSSVVRFTPLYGTGTGAQAVSYLLEIDGFNILVDCGWNDRFDDPAQSIVPALQQVTPKVDAVLISHSGLHHVGALPYAYAKLGLLVPTYCTLPITRMGQLALYDALLSKQAEEPFDLFSLDDVDDVFDRIVQLKFQQHHAMTGKGAGITVTPYSAGHSLGATVWKIKKDTEEVILATDFNHRKEKHLNATALTTLVRPSHLVIGASQMLEKHNPKSDMVAPVEAALRRGCNVLIPTDTAGRIVELALAFDELWTEKKYGKLYSLCVVHSVAYNTFEFARSMIEWMSDAVANKFDETRQNPFTLRQVEICHSLSEVDALPGPKVVLASFTSLETGFARDLFVEWCSNPKALVLFADRLEPNTLAHDVWSKHSDLMAEKDSTMDDDKQQTSSAPLPHDETHIRPAFDVEVVLKRKVALEGAELKEFRDARRQEKKEKQKLERRRHHRKREVSGIDGAPDVAREDGGPAPMMMEELSESESDASLEDIPMAGGNVQMDPAHVLMFPFTEPVKEYDDFGEIIDTARFMIGEDPGGDDDDEDIQAMVRFNQAEHQQQQQQQEEEEQVPSKYVQQNVTLHVACDFALCEQYGVSDGRAIKQIVSSVAPRRLIVVNGTKEENEALREWATSEKGLMLKASEVYVPDAMETINVTSDTSVYRVTLHDSLFVNVDWRQVGDALVAYVTGSLRVEDAEQGMIGIEGSQEQDRGHPTIFLGDLKMPLLKESLMNEGIHSSFAGGCLCIENAQTGAVVVVKKVGSGEVTINGAFCEEYFAVRDILYQQFTTLPDILGA</sequence>
<dbReference type="OMA" id="QSRHNME"/>
<gene>
    <name evidence="8" type="ORF">FVE85_6769</name>
</gene>
<keyword evidence="3 4" id="KW-0539">Nucleus</keyword>
<keyword evidence="9" id="KW-1185">Reference proteome</keyword>
<feature type="compositionally biased region" description="Basic residues" evidence="5">
    <location>
        <begin position="438"/>
        <end position="447"/>
    </location>
</feature>
<dbReference type="Gene3D" id="3.60.15.10">
    <property type="entry name" value="Ribonuclease Z/Hydroxyacylglutathione hydrolase-like"/>
    <property type="match status" value="1"/>
</dbReference>
<dbReference type="InterPro" id="IPR001279">
    <property type="entry name" value="Metallo-B-lactamas"/>
</dbReference>
<dbReference type="EMBL" id="VRMN01000001">
    <property type="protein sequence ID" value="KAA8499184.1"/>
    <property type="molecule type" value="Genomic_DNA"/>
</dbReference>
<dbReference type="Proteomes" id="UP000324585">
    <property type="component" value="Unassembled WGS sequence"/>
</dbReference>
<keyword evidence="4" id="KW-0694">RNA-binding</keyword>
<feature type="compositionally biased region" description="Basic and acidic residues" evidence="5">
    <location>
        <begin position="426"/>
        <end position="437"/>
    </location>
</feature>
<dbReference type="Pfam" id="PF13299">
    <property type="entry name" value="CPSF100_C"/>
    <property type="match status" value="1"/>
</dbReference>
<evidence type="ECO:0000259" key="7">
    <source>
        <dbReference type="SMART" id="SM01027"/>
    </source>
</evidence>
<feature type="compositionally biased region" description="Basic and acidic residues" evidence="5">
    <location>
        <begin position="377"/>
        <end position="386"/>
    </location>
</feature>
<dbReference type="SUPFAM" id="SSF56281">
    <property type="entry name" value="Metallo-hydrolase/oxidoreductase"/>
    <property type="match status" value="1"/>
</dbReference>
<dbReference type="Pfam" id="PF16661">
    <property type="entry name" value="Lactamase_B_6"/>
    <property type="match status" value="1"/>
</dbReference>
<name>A0A5J4Z843_PORPP</name>
<evidence type="ECO:0000256" key="5">
    <source>
        <dbReference type="SAM" id="MobiDB-lite"/>
    </source>
</evidence>
<evidence type="ECO:0000313" key="8">
    <source>
        <dbReference type="EMBL" id="KAA8499184.1"/>
    </source>
</evidence>
<evidence type="ECO:0000256" key="1">
    <source>
        <dbReference type="ARBA" id="ARBA00004123"/>
    </source>
</evidence>
<evidence type="ECO:0000259" key="6">
    <source>
        <dbReference type="SMART" id="SM00849"/>
    </source>
</evidence>
<dbReference type="OrthoDB" id="64353at2759"/>
<comment type="similarity">
    <text evidence="4">Belongs to the metallo-beta-lactamase superfamily. RNA-metabolizing metallo-beta-lactamase-like family. CPSF2/YSH1 subfamily.</text>
</comment>
<evidence type="ECO:0000256" key="4">
    <source>
        <dbReference type="RuleBase" id="RU365006"/>
    </source>
</evidence>
<dbReference type="Pfam" id="PF10996">
    <property type="entry name" value="Beta-Casp"/>
    <property type="match status" value="1"/>
</dbReference>
<proteinExistence type="inferred from homology"/>
<dbReference type="SMART" id="SM01027">
    <property type="entry name" value="Beta-Casp"/>
    <property type="match status" value="1"/>
</dbReference>
<evidence type="ECO:0000256" key="2">
    <source>
        <dbReference type="ARBA" id="ARBA00022664"/>
    </source>
</evidence>
<dbReference type="AlphaFoldDB" id="A0A5J4Z843"/>
<dbReference type="CDD" id="cd16293">
    <property type="entry name" value="CPSF2-like_MBL-fold"/>
    <property type="match status" value="1"/>
</dbReference>